<feature type="domain" description="Cellobiose dehydrogenase-like cytochrome" evidence="2">
    <location>
        <begin position="47"/>
        <end position="135"/>
    </location>
</feature>
<dbReference type="STRING" id="1051890.A0A3N4LSV4"/>
<dbReference type="PANTHER" id="PTHR47797:SF1">
    <property type="entry name" value="CYTOCHROME B561 DOMAIN-CONTAINING PROTEIN-RELATED"/>
    <property type="match status" value="1"/>
</dbReference>
<proteinExistence type="predicted"/>
<accession>A0A3N4LSV4</accession>
<dbReference type="PANTHER" id="PTHR47797">
    <property type="entry name" value="DEHYDROGENASE, PUTATIVE (AFU_ORTHOLOGUE AFUA_8G05805)-RELATED"/>
    <property type="match status" value="1"/>
</dbReference>
<dbReference type="AlphaFoldDB" id="A0A3N4LSV4"/>
<sequence length="238" mass="24851">MFSLKDLSATLLTWGMNSFIFLFIHGWAKWGSIIGAVANAYCSGVNVCATAVVPQTNSQDLYLQITAPSDSGWAGVGLGSRMKGATIFVIYPNAAKTNLTLSPRTGKGEFEPEHDSSIDATVLGVDVTSTNADFIYAQGGGNSVSGDQPDTSIYQHGTRGQFTMNLVAVTKTTSGNPFDATTNTSGNNTNSSTSDDSNTTGDGGNGGESSQSKSEADRTLRAHGMAYILLGGFITSFL</sequence>
<dbReference type="Gene3D" id="2.60.40.1210">
    <property type="entry name" value="Cellobiose dehydrogenase, cytochrome domain"/>
    <property type="match status" value="1"/>
</dbReference>
<evidence type="ECO:0000313" key="3">
    <source>
        <dbReference type="EMBL" id="RPB23721.1"/>
    </source>
</evidence>
<feature type="compositionally biased region" description="Low complexity" evidence="1">
    <location>
        <begin position="181"/>
        <end position="200"/>
    </location>
</feature>
<dbReference type="EMBL" id="ML121544">
    <property type="protein sequence ID" value="RPB23721.1"/>
    <property type="molecule type" value="Genomic_DNA"/>
</dbReference>
<dbReference type="Proteomes" id="UP000267821">
    <property type="component" value="Unassembled WGS sequence"/>
</dbReference>
<dbReference type="InParanoid" id="A0A3N4LSV4"/>
<gene>
    <name evidence="3" type="ORF">L211DRAFT_849361</name>
</gene>
<dbReference type="Pfam" id="PF16010">
    <property type="entry name" value="CDH-cyt"/>
    <property type="match status" value="1"/>
</dbReference>
<evidence type="ECO:0000259" key="2">
    <source>
        <dbReference type="Pfam" id="PF16010"/>
    </source>
</evidence>
<reference evidence="3 4" key="1">
    <citation type="journal article" date="2018" name="Nat. Ecol. Evol.">
        <title>Pezizomycetes genomes reveal the molecular basis of ectomycorrhizal truffle lifestyle.</title>
        <authorList>
            <person name="Murat C."/>
            <person name="Payen T."/>
            <person name="Noel B."/>
            <person name="Kuo A."/>
            <person name="Morin E."/>
            <person name="Chen J."/>
            <person name="Kohler A."/>
            <person name="Krizsan K."/>
            <person name="Balestrini R."/>
            <person name="Da Silva C."/>
            <person name="Montanini B."/>
            <person name="Hainaut M."/>
            <person name="Levati E."/>
            <person name="Barry K.W."/>
            <person name="Belfiori B."/>
            <person name="Cichocki N."/>
            <person name="Clum A."/>
            <person name="Dockter R.B."/>
            <person name="Fauchery L."/>
            <person name="Guy J."/>
            <person name="Iotti M."/>
            <person name="Le Tacon F."/>
            <person name="Lindquist E.A."/>
            <person name="Lipzen A."/>
            <person name="Malagnac F."/>
            <person name="Mello A."/>
            <person name="Molinier V."/>
            <person name="Miyauchi S."/>
            <person name="Poulain J."/>
            <person name="Riccioni C."/>
            <person name="Rubini A."/>
            <person name="Sitrit Y."/>
            <person name="Splivallo R."/>
            <person name="Traeger S."/>
            <person name="Wang M."/>
            <person name="Zifcakova L."/>
            <person name="Wipf D."/>
            <person name="Zambonelli A."/>
            <person name="Paolocci F."/>
            <person name="Nowrousian M."/>
            <person name="Ottonello S."/>
            <person name="Baldrian P."/>
            <person name="Spatafora J.W."/>
            <person name="Henrissat B."/>
            <person name="Nagy L.G."/>
            <person name="Aury J.M."/>
            <person name="Wincker P."/>
            <person name="Grigoriev I.V."/>
            <person name="Bonfante P."/>
            <person name="Martin F.M."/>
        </authorList>
    </citation>
    <scope>NUCLEOTIDE SEQUENCE [LARGE SCALE GENOMIC DNA]</scope>
    <source>
        <strain evidence="3 4">ATCC MYA-4762</strain>
    </source>
</reference>
<evidence type="ECO:0000313" key="4">
    <source>
        <dbReference type="Proteomes" id="UP000267821"/>
    </source>
</evidence>
<evidence type="ECO:0000256" key="1">
    <source>
        <dbReference type="SAM" id="MobiDB-lite"/>
    </source>
</evidence>
<dbReference type="InterPro" id="IPR015920">
    <property type="entry name" value="Cellobiose_DH-like_cyt"/>
</dbReference>
<protein>
    <submittedName>
        <fullName evidence="3">CBD9-like protein</fullName>
    </submittedName>
</protein>
<dbReference type="CDD" id="cd09630">
    <property type="entry name" value="CDH_like_cytochrome"/>
    <property type="match status" value="1"/>
</dbReference>
<organism evidence="3 4">
    <name type="scientific">Terfezia boudieri ATCC MYA-4762</name>
    <dbReference type="NCBI Taxonomy" id="1051890"/>
    <lineage>
        <taxon>Eukaryota</taxon>
        <taxon>Fungi</taxon>
        <taxon>Dikarya</taxon>
        <taxon>Ascomycota</taxon>
        <taxon>Pezizomycotina</taxon>
        <taxon>Pezizomycetes</taxon>
        <taxon>Pezizales</taxon>
        <taxon>Pezizaceae</taxon>
        <taxon>Terfezia</taxon>
    </lineage>
</organism>
<dbReference type="OrthoDB" id="5402397at2759"/>
<dbReference type="SUPFAM" id="SSF49344">
    <property type="entry name" value="CBD9-like"/>
    <property type="match status" value="1"/>
</dbReference>
<keyword evidence="4" id="KW-1185">Reference proteome</keyword>
<name>A0A3N4LSV4_9PEZI</name>
<feature type="region of interest" description="Disordered" evidence="1">
    <location>
        <begin position="175"/>
        <end position="217"/>
    </location>
</feature>